<reference evidence="2" key="1">
    <citation type="submission" date="2020-01" db="EMBL/GenBank/DDBJ databases">
        <title>Sphingomonas sp. strain CSW-10.</title>
        <authorList>
            <person name="Chen W.-M."/>
        </authorList>
    </citation>
    <scope>NUCLEOTIDE SEQUENCE [LARGE SCALE GENOMIC DNA]</scope>
    <source>
        <strain evidence="2">FSY-8</strain>
    </source>
</reference>
<accession>A0ABW9XF16</accession>
<evidence type="ECO:0000313" key="2">
    <source>
        <dbReference type="Proteomes" id="UP000753724"/>
    </source>
</evidence>
<evidence type="ECO:0008006" key="3">
    <source>
        <dbReference type="Google" id="ProtNLM"/>
    </source>
</evidence>
<dbReference type="RefSeq" id="WP_161718852.1">
    <property type="nucleotide sequence ID" value="NZ_JAAAPO010000004.1"/>
</dbReference>
<protein>
    <recommendedName>
        <fullName evidence="3">OmpR/PhoB-type domain-containing protein</fullName>
    </recommendedName>
</protein>
<keyword evidence="2" id="KW-1185">Reference proteome</keyword>
<dbReference type="EMBL" id="JAAAPO010000004">
    <property type="protein sequence ID" value="NBC37099.1"/>
    <property type="molecule type" value="Genomic_DNA"/>
</dbReference>
<name>A0ABW9XF16_9SPHN</name>
<sequence length="253" mass="29577">MAISTKNIDASLSHNSRDDRPAFQFDVDIIFPDEMRVRYLSFNDYTAWGRTEWLKSVFHFYEEYGYSEQETNFVSTANSDYDALIIGGNDVNRIVKVLRTYAPILRNKLKLCLLSNTTPPKRARAISAGFDDAMDIDRIAPREATYRIRAMWNRYLQSFQRHSEEQQRFRRLAQIADVARLTDREKEILINTVESKEQNISYRKIRNLLERPGTEITDKHIQVIACGMRKKMVNGFTLKCINGFGYKLHTSQK</sequence>
<organism evidence="1 2">
    <name type="scientific">Novosphingobium ovatum</name>
    <dbReference type="NCBI Taxonomy" id="1908523"/>
    <lineage>
        <taxon>Bacteria</taxon>
        <taxon>Pseudomonadati</taxon>
        <taxon>Pseudomonadota</taxon>
        <taxon>Alphaproteobacteria</taxon>
        <taxon>Sphingomonadales</taxon>
        <taxon>Sphingomonadaceae</taxon>
        <taxon>Novosphingobium</taxon>
    </lineage>
</organism>
<proteinExistence type="predicted"/>
<gene>
    <name evidence="1" type="ORF">GTZ99_11075</name>
</gene>
<evidence type="ECO:0000313" key="1">
    <source>
        <dbReference type="EMBL" id="NBC37099.1"/>
    </source>
</evidence>
<comment type="caution">
    <text evidence="1">The sequence shown here is derived from an EMBL/GenBank/DDBJ whole genome shotgun (WGS) entry which is preliminary data.</text>
</comment>
<dbReference type="Proteomes" id="UP000753724">
    <property type="component" value="Unassembled WGS sequence"/>
</dbReference>